<dbReference type="PROSITE" id="PS50949">
    <property type="entry name" value="HTH_GNTR"/>
    <property type="match status" value="1"/>
</dbReference>
<name>A0AAE4CCA3_9ACTN</name>
<dbReference type="EMBL" id="JAVDYB010000001">
    <property type="protein sequence ID" value="MDR7278953.1"/>
    <property type="molecule type" value="Genomic_DNA"/>
</dbReference>
<sequence length="259" mass="28771">MPPKYRQIAAELRDRIISGHFATGDRLPTEQRLMDDYGVSRNTVRLATALLVNEGLIERVPGRLGGMLVRAQLMLTYHASRAEMPHGLWPESDAWFGEVQAQGYQPSQRFEMRIAELPAELAERLGVEADSPAGLRRCIRMVNGQPSSLQDTWYPMDLCEQVPELLSPRDIPQGTTRLLAERGFPQPAVEDDLVAMMPAPEHVQLLNLAAGTPVLAFTRTGFAPSRPVRVSVTIFAGHLNRVVYTLGDADVIARHRDGQ</sequence>
<dbReference type="InterPro" id="IPR000524">
    <property type="entry name" value="Tscrpt_reg_HTH_GntR"/>
</dbReference>
<accession>A0AAE4CCA3</accession>
<dbReference type="Gene3D" id="1.10.10.10">
    <property type="entry name" value="Winged helix-like DNA-binding domain superfamily/Winged helix DNA-binding domain"/>
    <property type="match status" value="1"/>
</dbReference>
<dbReference type="InterPro" id="IPR011663">
    <property type="entry name" value="UTRA"/>
</dbReference>
<evidence type="ECO:0000259" key="4">
    <source>
        <dbReference type="PROSITE" id="PS50949"/>
    </source>
</evidence>
<dbReference type="SMART" id="SM00866">
    <property type="entry name" value="UTRA"/>
    <property type="match status" value="1"/>
</dbReference>
<evidence type="ECO:0000313" key="5">
    <source>
        <dbReference type="EMBL" id="MDR7278953.1"/>
    </source>
</evidence>
<dbReference type="InterPro" id="IPR050679">
    <property type="entry name" value="Bact_HTH_transcr_reg"/>
</dbReference>
<keyword evidence="3" id="KW-0804">Transcription</keyword>
<proteinExistence type="predicted"/>
<organism evidence="5 6">
    <name type="scientific">Catenuloplanes atrovinosus</name>
    <dbReference type="NCBI Taxonomy" id="137266"/>
    <lineage>
        <taxon>Bacteria</taxon>
        <taxon>Bacillati</taxon>
        <taxon>Actinomycetota</taxon>
        <taxon>Actinomycetes</taxon>
        <taxon>Micromonosporales</taxon>
        <taxon>Micromonosporaceae</taxon>
        <taxon>Catenuloplanes</taxon>
    </lineage>
</organism>
<keyword evidence="1" id="KW-0805">Transcription regulation</keyword>
<evidence type="ECO:0000256" key="1">
    <source>
        <dbReference type="ARBA" id="ARBA00023015"/>
    </source>
</evidence>
<keyword evidence="2" id="KW-0238">DNA-binding</keyword>
<evidence type="ECO:0000256" key="3">
    <source>
        <dbReference type="ARBA" id="ARBA00023163"/>
    </source>
</evidence>
<dbReference type="InterPro" id="IPR028978">
    <property type="entry name" value="Chorismate_lyase_/UTRA_dom_sf"/>
</dbReference>
<dbReference type="Gene3D" id="3.40.1410.10">
    <property type="entry name" value="Chorismate lyase-like"/>
    <property type="match status" value="1"/>
</dbReference>
<dbReference type="GO" id="GO:0003700">
    <property type="term" value="F:DNA-binding transcription factor activity"/>
    <property type="evidence" value="ECO:0007669"/>
    <property type="project" value="InterPro"/>
</dbReference>
<dbReference type="InterPro" id="IPR036388">
    <property type="entry name" value="WH-like_DNA-bd_sf"/>
</dbReference>
<dbReference type="AlphaFoldDB" id="A0AAE4CCA3"/>
<dbReference type="RefSeq" id="WP_310372183.1">
    <property type="nucleotide sequence ID" value="NZ_JAVDYB010000001.1"/>
</dbReference>
<dbReference type="SUPFAM" id="SSF46785">
    <property type="entry name" value="Winged helix' DNA-binding domain"/>
    <property type="match status" value="1"/>
</dbReference>
<gene>
    <name evidence="5" type="ORF">J2S41_005731</name>
</gene>
<evidence type="ECO:0000256" key="2">
    <source>
        <dbReference type="ARBA" id="ARBA00023125"/>
    </source>
</evidence>
<dbReference type="GO" id="GO:0003677">
    <property type="term" value="F:DNA binding"/>
    <property type="evidence" value="ECO:0007669"/>
    <property type="project" value="UniProtKB-KW"/>
</dbReference>
<dbReference type="Pfam" id="PF07702">
    <property type="entry name" value="UTRA"/>
    <property type="match status" value="1"/>
</dbReference>
<feature type="domain" description="HTH gntR-type" evidence="4">
    <location>
        <begin position="2"/>
        <end position="72"/>
    </location>
</feature>
<dbReference type="Proteomes" id="UP001183643">
    <property type="component" value="Unassembled WGS sequence"/>
</dbReference>
<evidence type="ECO:0000313" key="6">
    <source>
        <dbReference type="Proteomes" id="UP001183643"/>
    </source>
</evidence>
<dbReference type="CDD" id="cd07377">
    <property type="entry name" value="WHTH_GntR"/>
    <property type="match status" value="1"/>
</dbReference>
<dbReference type="InterPro" id="IPR036390">
    <property type="entry name" value="WH_DNA-bd_sf"/>
</dbReference>
<protein>
    <submittedName>
        <fullName evidence="5">GntR family transcriptional regulator</fullName>
    </submittedName>
</protein>
<dbReference type="GO" id="GO:0045892">
    <property type="term" value="P:negative regulation of DNA-templated transcription"/>
    <property type="evidence" value="ECO:0007669"/>
    <property type="project" value="TreeGrafter"/>
</dbReference>
<dbReference type="Pfam" id="PF00392">
    <property type="entry name" value="GntR"/>
    <property type="match status" value="1"/>
</dbReference>
<dbReference type="SMART" id="SM00345">
    <property type="entry name" value="HTH_GNTR"/>
    <property type="match status" value="1"/>
</dbReference>
<dbReference type="PANTHER" id="PTHR44846">
    <property type="entry name" value="MANNOSYL-D-GLYCERATE TRANSPORT/METABOLISM SYSTEM REPRESSOR MNGR-RELATED"/>
    <property type="match status" value="1"/>
</dbReference>
<keyword evidence="6" id="KW-1185">Reference proteome</keyword>
<dbReference type="PRINTS" id="PR00035">
    <property type="entry name" value="HTHGNTR"/>
</dbReference>
<reference evidence="5" key="1">
    <citation type="submission" date="2023-07" db="EMBL/GenBank/DDBJ databases">
        <title>Sequencing the genomes of 1000 actinobacteria strains.</title>
        <authorList>
            <person name="Klenk H.-P."/>
        </authorList>
    </citation>
    <scope>NUCLEOTIDE SEQUENCE</scope>
    <source>
        <strain evidence="5">DSM 44707</strain>
    </source>
</reference>
<dbReference type="SUPFAM" id="SSF64288">
    <property type="entry name" value="Chorismate lyase-like"/>
    <property type="match status" value="1"/>
</dbReference>
<dbReference type="PANTHER" id="PTHR44846:SF17">
    <property type="entry name" value="GNTR-FAMILY TRANSCRIPTIONAL REGULATOR"/>
    <property type="match status" value="1"/>
</dbReference>
<comment type="caution">
    <text evidence="5">The sequence shown here is derived from an EMBL/GenBank/DDBJ whole genome shotgun (WGS) entry which is preliminary data.</text>
</comment>